<feature type="coiled-coil region" evidence="1">
    <location>
        <begin position="149"/>
        <end position="183"/>
    </location>
</feature>
<evidence type="ECO:0000313" key="2">
    <source>
        <dbReference type="EMBL" id="SYV94411.1"/>
    </source>
</evidence>
<evidence type="ECO:0000313" key="3">
    <source>
        <dbReference type="Proteomes" id="UP000260136"/>
    </source>
</evidence>
<evidence type="ECO:0000256" key="1">
    <source>
        <dbReference type="SAM" id="Coils"/>
    </source>
</evidence>
<gene>
    <name evidence="2" type="ORF">NCTC10115_00734</name>
</gene>
<dbReference type="EMBL" id="LS991952">
    <property type="protein sequence ID" value="SYV94411.1"/>
    <property type="molecule type" value="Genomic_DNA"/>
</dbReference>
<keyword evidence="1" id="KW-0175">Coiled coil</keyword>
<accession>A0A3B0PYU1</accession>
<sequence length="268" mass="31201">MNYHNLLNADNSYKINSLQNLLSKVAYNTKRRINQLEHNLDPETADLNQLHELNANSQLLDEIRTVLSNTTTNTNAVVPANSYSKELRMLFDEIKADFKKQAVLFNTQKEVFTNQINQLAQAVEQGPIEVRKTLESQDQKYQQMFDNFRDAYEQNISLLRNENNEVQKKLTDLYDEIAAIKTNTEKIKKTTLRPEVRNNANEGLASFNSVNRDKKDYLDQTLPVHQNLRIDLNQNRDLSHAKKERINQLANEIKTIKELIEKRKQTSL</sequence>
<protein>
    <submittedName>
        <fullName evidence="2">Uncharacterized protein</fullName>
    </submittedName>
</protein>
<proteinExistence type="predicted"/>
<dbReference type="Proteomes" id="UP000260136">
    <property type="component" value="Chromosome"/>
</dbReference>
<reference evidence="3" key="1">
    <citation type="submission" date="2018-06" db="EMBL/GenBank/DDBJ databases">
        <authorList>
            <consortium name="Pathogen Informatics"/>
        </authorList>
    </citation>
    <scope>NUCLEOTIDE SEQUENCE [LARGE SCALE GENOMIC DNA]</scope>
    <source>
        <strain evidence="3">NCTC10115</strain>
    </source>
</reference>
<name>A0A3B0PYU1_MYCGL</name>
<organism evidence="2 3">
    <name type="scientific">Mycoplasmoides gallisepticum</name>
    <name type="common">Mycoplasma gallisepticum</name>
    <dbReference type="NCBI Taxonomy" id="2096"/>
    <lineage>
        <taxon>Bacteria</taxon>
        <taxon>Bacillati</taxon>
        <taxon>Mycoplasmatota</taxon>
        <taxon>Mycoplasmoidales</taxon>
        <taxon>Mycoplasmoidaceae</taxon>
        <taxon>Mycoplasmoides</taxon>
    </lineage>
</organism>
<dbReference type="AlphaFoldDB" id="A0A3B0PYU1"/>